<feature type="region of interest" description="Disordered" evidence="1">
    <location>
        <begin position="103"/>
        <end position="394"/>
    </location>
</feature>
<gene>
    <name evidence="2" type="ORF">AVDCRST_MAG30-1191</name>
</gene>
<dbReference type="AlphaFoldDB" id="A0A6J4S830"/>
<feature type="compositionally biased region" description="Basic and acidic residues" evidence="1">
    <location>
        <begin position="17"/>
        <end position="37"/>
    </location>
</feature>
<feature type="compositionally biased region" description="Basic residues" evidence="1">
    <location>
        <begin position="67"/>
        <end position="84"/>
    </location>
</feature>
<reference evidence="2" key="1">
    <citation type="submission" date="2020-02" db="EMBL/GenBank/DDBJ databases">
        <authorList>
            <person name="Meier V. D."/>
        </authorList>
    </citation>
    <scope>NUCLEOTIDE SEQUENCE</scope>
    <source>
        <strain evidence="2">AVDCRST_MAG30</strain>
    </source>
</reference>
<feature type="compositionally biased region" description="Basic and acidic residues" evidence="1">
    <location>
        <begin position="295"/>
        <end position="309"/>
    </location>
</feature>
<name>A0A6J4S830_9ACTN</name>
<feature type="compositionally biased region" description="Low complexity" evidence="1">
    <location>
        <begin position="310"/>
        <end position="321"/>
    </location>
</feature>
<dbReference type="EMBL" id="CADCVS010000180">
    <property type="protein sequence ID" value="CAA9487634.1"/>
    <property type="molecule type" value="Genomic_DNA"/>
</dbReference>
<feature type="non-terminal residue" evidence="2">
    <location>
        <position position="1"/>
    </location>
</feature>
<protein>
    <submittedName>
        <fullName evidence="2">Threonine dehydrogenase and related Zn-dependent dehydrogenases</fullName>
    </submittedName>
</protein>
<feature type="compositionally biased region" description="Low complexity" evidence="1">
    <location>
        <begin position="132"/>
        <end position="144"/>
    </location>
</feature>
<evidence type="ECO:0000313" key="2">
    <source>
        <dbReference type="EMBL" id="CAA9487634.1"/>
    </source>
</evidence>
<organism evidence="2">
    <name type="scientific">uncultured Solirubrobacteraceae bacterium</name>
    <dbReference type="NCBI Taxonomy" id="1162706"/>
    <lineage>
        <taxon>Bacteria</taxon>
        <taxon>Bacillati</taxon>
        <taxon>Actinomycetota</taxon>
        <taxon>Thermoleophilia</taxon>
        <taxon>Solirubrobacterales</taxon>
        <taxon>Solirubrobacteraceae</taxon>
        <taxon>environmental samples</taxon>
    </lineage>
</organism>
<evidence type="ECO:0000256" key="1">
    <source>
        <dbReference type="SAM" id="MobiDB-lite"/>
    </source>
</evidence>
<feature type="compositionally biased region" description="Basic and acidic residues" evidence="1">
    <location>
        <begin position="375"/>
        <end position="388"/>
    </location>
</feature>
<feature type="compositionally biased region" description="Basic and acidic residues" evidence="1">
    <location>
        <begin position="336"/>
        <end position="349"/>
    </location>
</feature>
<proteinExistence type="predicted"/>
<sequence length="394" mass="44418">EGTGLARQARRPRRQRPGSDDPGVDRRDHPHHVDRPVRLRPAPVRGDGALHRRGRHPRPRADGDRRGGRHRRHRHQAGRPRGHPVQHLLRPLLDVQGGPAVAVRDDAEPRHGHRRLPVRLHEALRPGRRRAGGVPARPAGAVRADQGPRRPAGRSLRLPLRRPADRVAGGRVRQHPEGRQRHHPRPRADRRDVRPHRPAPGRRAGHRRRPRARAPRPRPRARRAGPRPLRARLHRRRDPRAHRRPRHRLGDRRGRDGGARRADRQGRPPDRRPAARRRRAQDDGDGGRRSARGAARVDRHLPPRRDDLPLGRLRGCRVADAAAHHVRQAAQPPHGPGERQALDPGDHAAARGPGRPARRRHLRHPPGAARGGAPDVRDVPEEAGRRVQDPVPAV</sequence>
<feature type="compositionally biased region" description="Basic residues" evidence="1">
    <location>
        <begin position="193"/>
        <end position="250"/>
    </location>
</feature>
<feature type="non-terminal residue" evidence="2">
    <location>
        <position position="394"/>
    </location>
</feature>
<feature type="compositionally biased region" description="Basic and acidic residues" evidence="1">
    <location>
        <begin position="251"/>
        <end position="273"/>
    </location>
</feature>
<feature type="region of interest" description="Disordered" evidence="1">
    <location>
        <begin position="1"/>
        <end position="89"/>
    </location>
</feature>
<accession>A0A6J4S830</accession>